<organism evidence="2">
    <name type="scientific">Cichlidogyrus mbirizei</name>
    <dbReference type="NCBI Taxonomy" id="2094302"/>
    <lineage>
        <taxon>Eukaryota</taxon>
        <taxon>Metazoa</taxon>
        <taxon>Spiralia</taxon>
        <taxon>Lophotrochozoa</taxon>
        <taxon>Platyhelminthes</taxon>
        <taxon>Monogenea</taxon>
        <taxon>Monopisthocotylea</taxon>
        <taxon>Dactylogyridea</taxon>
        <taxon>Ancyrocephalidae</taxon>
        <taxon>Cichlidogyrus</taxon>
    </lineage>
</organism>
<keyword evidence="1" id="KW-1133">Transmembrane helix</keyword>
<protein>
    <submittedName>
        <fullName evidence="2">NADH dehydrogenase subunit 6</fullName>
    </submittedName>
</protein>
<feature type="transmembrane region" description="Helical" evidence="1">
    <location>
        <begin position="46"/>
        <end position="69"/>
    </location>
</feature>
<evidence type="ECO:0000313" key="2">
    <source>
        <dbReference type="EMBL" id="AWW03145.1"/>
    </source>
</evidence>
<keyword evidence="1" id="KW-0812">Transmembrane</keyword>
<dbReference type="AlphaFoldDB" id="A0A344ANW0"/>
<accession>A0A344ANW0</accession>
<sequence>MSILVWLYLASVALLLLSSNVLFYCIVLVLNSLCSILLMFGMSGFAWYALLMYVVYVGGVYILLLFVSIHNPNSVFNLNMSIFWMCSALFISWEFSCSLGPMTSVSSDYSLNFCSGVEGPLYLFLCFFLVLGFLLVSTISGSKESFIR</sequence>
<gene>
    <name evidence="2" type="primary">ND6</name>
</gene>
<feature type="transmembrane region" description="Helical" evidence="1">
    <location>
        <begin position="121"/>
        <end position="139"/>
    </location>
</feature>
<reference evidence="2" key="1">
    <citation type="journal article" date="2018" name="BMC Genomics">
        <title>The first next-generation sequencing approach to the mitochondrial phylogeny of African monogenean parasites (Platyhelminthes: Gyrodactylidae and Dactylogyridae).</title>
        <authorList>
            <person name="Vanhove M.P.M."/>
            <person name="Briscoe A.G."/>
            <person name="Jorissen M.W.P."/>
            <person name="Littlewood D.T.J."/>
            <person name="Huyse T."/>
        </authorList>
    </citation>
    <scope>NUCLEOTIDE SEQUENCE</scope>
</reference>
<feature type="transmembrane region" description="Helical" evidence="1">
    <location>
        <begin position="7"/>
        <end position="40"/>
    </location>
</feature>
<name>A0A344ANW0_9PLAT</name>
<keyword evidence="1" id="KW-0472">Membrane</keyword>
<proteinExistence type="predicted"/>
<reference evidence="2" key="2">
    <citation type="submission" date="2018-02" db="EMBL/GenBank/DDBJ databases">
        <authorList>
            <person name="Vanhove M.P.M."/>
            <person name="Briscoe A.G."/>
            <person name="Jorissen M.W.P."/>
            <person name="Littlewood D.T.J."/>
            <person name="Huyse T."/>
        </authorList>
    </citation>
    <scope>NUCLEOTIDE SEQUENCE</scope>
</reference>
<evidence type="ECO:0000256" key="1">
    <source>
        <dbReference type="SAM" id="Phobius"/>
    </source>
</evidence>
<geneLocation type="mitochondrion" evidence="2"/>
<dbReference type="EMBL" id="MG970257">
    <property type="protein sequence ID" value="AWW03145.1"/>
    <property type="molecule type" value="Genomic_DNA"/>
</dbReference>
<keyword evidence="2" id="KW-0496">Mitochondrion</keyword>
<feature type="transmembrane region" description="Helical" evidence="1">
    <location>
        <begin position="81"/>
        <end position="101"/>
    </location>
</feature>